<organism evidence="5 6">
    <name type="scientific">Dethiosulfatarculus sandiegensis</name>
    <dbReference type="NCBI Taxonomy" id="1429043"/>
    <lineage>
        <taxon>Bacteria</taxon>
        <taxon>Pseudomonadati</taxon>
        <taxon>Thermodesulfobacteriota</taxon>
        <taxon>Desulfarculia</taxon>
        <taxon>Desulfarculales</taxon>
        <taxon>Desulfarculaceae</taxon>
        <taxon>Dethiosulfatarculus</taxon>
    </lineage>
</organism>
<accession>A0A0D2JX24</accession>
<evidence type="ECO:0000256" key="1">
    <source>
        <dbReference type="ARBA" id="ARBA00004196"/>
    </source>
</evidence>
<name>A0A0D2JX24_9BACT</name>
<keyword evidence="2 3" id="KW-0175">Coiled coil</keyword>
<dbReference type="Gene3D" id="2.40.30.170">
    <property type="match status" value="1"/>
</dbReference>
<dbReference type="Gene3D" id="1.10.287.470">
    <property type="entry name" value="Helix hairpin bin"/>
    <property type="match status" value="1"/>
</dbReference>
<dbReference type="FunCoup" id="A0A0D2JX24">
    <property type="interactions" value="53"/>
</dbReference>
<sequence length="325" mass="36069">MQRHFRFIMVALAALFVIGCQKSDKGQYWQGYVEADYTYVASPLAGRLQDLAVQRGERVSKGQVLFGLERVIEKQAQNEAIQLLDQAREKLADLQKGARPSEISAIKASLAKAQSYLDLSILNYKRKQELYRKNSLPKAQLDQARSLYNSDKAQVAELEAQLETARLGGREDQVKAAESEVKALEAKLAEASWNFGQKIQKAGDAGVVFDTLYTKGELVQAGRPVVVLLTPENLKVRFFVPQADLASLRLGQTVFLSCDGCPQGLKANISFISPEAEYTPPVIYSRHSRDKLVFMAEAKPAAKEALDLHPGQPMEVMLKQNQAVE</sequence>
<evidence type="ECO:0000259" key="4">
    <source>
        <dbReference type="Pfam" id="PF25881"/>
    </source>
</evidence>
<evidence type="ECO:0000313" key="6">
    <source>
        <dbReference type="Proteomes" id="UP000032233"/>
    </source>
</evidence>
<dbReference type="AlphaFoldDB" id="A0A0D2JX24"/>
<dbReference type="PROSITE" id="PS51257">
    <property type="entry name" value="PROKAR_LIPOPROTEIN"/>
    <property type="match status" value="1"/>
</dbReference>
<proteinExistence type="predicted"/>
<evidence type="ECO:0000313" key="5">
    <source>
        <dbReference type="EMBL" id="KIX14125.1"/>
    </source>
</evidence>
<reference evidence="5 6" key="1">
    <citation type="submission" date="2013-11" db="EMBL/GenBank/DDBJ databases">
        <title>Metagenomic analysis of a methanogenic consortium involved in long chain n-alkane degradation.</title>
        <authorList>
            <person name="Davidova I.A."/>
            <person name="Callaghan A.V."/>
            <person name="Wawrik B."/>
            <person name="Pruitt S."/>
            <person name="Marks C."/>
            <person name="Duncan K.E."/>
            <person name="Suflita J.M."/>
        </authorList>
    </citation>
    <scope>NUCLEOTIDE SEQUENCE [LARGE SCALE GENOMIC DNA]</scope>
    <source>
        <strain evidence="5 6">SPR</strain>
    </source>
</reference>
<feature type="coiled-coil region" evidence="3">
    <location>
        <begin position="141"/>
        <end position="194"/>
    </location>
</feature>
<feature type="domain" description="YbhG-like alpha-helical hairpin" evidence="4">
    <location>
        <begin position="84"/>
        <end position="194"/>
    </location>
</feature>
<evidence type="ECO:0000256" key="3">
    <source>
        <dbReference type="SAM" id="Coils"/>
    </source>
</evidence>
<keyword evidence="6" id="KW-1185">Reference proteome</keyword>
<dbReference type="InterPro" id="IPR059052">
    <property type="entry name" value="HH_YbhG-like"/>
</dbReference>
<dbReference type="Proteomes" id="UP000032233">
    <property type="component" value="Unassembled WGS sequence"/>
</dbReference>
<dbReference type="EMBL" id="AZAC01000011">
    <property type="protein sequence ID" value="KIX14125.1"/>
    <property type="molecule type" value="Genomic_DNA"/>
</dbReference>
<dbReference type="InParanoid" id="A0A0D2JX24"/>
<dbReference type="GO" id="GO:0030313">
    <property type="term" value="C:cell envelope"/>
    <property type="evidence" value="ECO:0007669"/>
    <property type="project" value="UniProtKB-SubCell"/>
</dbReference>
<dbReference type="PANTHER" id="PTHR32347">
    <property type="entry name" value="EFFLUX SYSTEM COMPONENT YKNX-RELATED"/>
    <property type="match status" value="1"/>
</dbReference>
<evidence type="ECO:0000256" key="2">
    <source>
        <dbReference type="ARBA" id="ARBA00023054"/>
    </source>
</evidence>
<dbReference type="InterPro" id="IPR050465">
    <property type="entry name" value="UPF0194_transport"/>
</dbReference>
<comment type="subcellular location">
    <subcellularLocation>
        <location evidence="1">Cell envelope</location>
    </subcellularLocation>
</comment>
<dbReference type="Pfam" id="PF25881">
    <property type="entry name" value="HH_YBHG"/>
    <property type="match status" value="1"/>
</dbReference>
<dbReference type="PANTHER" id="PTHR32347:SF23">
    <property type="entry name" value="BLL5650 PROTEIN"/>
    <property type="match status" value="1"/>
</dbReference>
<dbReference type="SUPFAM" id="SSF111369">
    <property type="entry name" value="HlyD-like secretion proteins"/>
    <property type="match status" value="1"/>
</dbReference>
<gene>
    <name evidence="5" type="ORF">X474_08690</name>
</gene>
<dbReference type="STRING" id="1429043.X474_08690"/>
<comment type="caution">
    <text evidence="5">The sequence shown here is derived from an EMBL/GenBank/DDBJ whole genome shotgun (WGS) entry which is preliminary data.</text>
</comment>
<dbReference type="OrthoDB" id="9778236at2"/>
<protein>
    <submittedName>
        <fullName evidence="5">Secretion protein HlyD</fullName>
    </submittedName>
</protein>